<organism evidence="2 3">
    <name type="scientific">Pleurotus ostreatus (strain PC15)</name>
    <name type="common">Oyster mushroom</name>
    <dbReference type="NCBI Taxonomy" id="1137138"/>
    <lineage>
        <taxon>Eukaryota</taxon>
        <taxon>Fungi</taxon>
        <taxon>Dikarya</taxon>
        <taxon>Basidiomycota</taxon>
        <taxon>Agaricomycotina</taxon>
        <taxon>Agaricomycetes</taxon>
        <taxon>Agaricomycetidae</taxon>
        <taxon>Agaricales</taxon>
        <taxon>Pleurotineae</taxon>
        <taxon>Pleurotaceae</taxon>
        <taxon>Pleurotus</taxon>
    </lineage>
</organism>
<feature type="compositionally biased region" description="Polar residues" evidence="1">
    <location>
        <begin position="186"/>
        <end position="196"/>
    </location>
</feature>
<dbReference type="OrthoDB" id="5519740at2759"/>
<reference evidence="3" key="1">
    <citation type="journal article" date="2014" name="Proc. Natl. Acad. Sci. U.S.A.">
        <title>Extensive sampling of basidiomycete genomes demonstrates inadequacy of the white-rot/brown-rot paradigm for wood decay fungi.</title>
        <authorList>
            <person name="Riley R."/>
            <person name="Salamov A.A."/>
            <person name="Brown D.W."/>
            <person name="Nagy L.G."/>
            <person name="Floudas D."/>
            <person name="Held B.W."/>
            <person name="Levasseur A."/>
            <person name="Lombard V."/>
            <person name="Morin E."/>
            <person name="Otillar R."/>
            <person name="Lindquist E.A."/>
            <person name="Sun H."/>
            <person name="LaButti K.M."/>
            <person name="Schmutz J."/>
            <person name="Jabbour D."/>
            <person name="Luo H."/>
            <person name="Baker S.E."/>
            <person name="Pisabarro A.G."/>
            <person name="Walton J.D."/>
            <person name="Blanchette R.A."/>
            <person name="Henrissat B."/>
            <person name="Martin F."/>
            <person name="Cullen D."/>
            <person name="Hibbett D.S."/>
            <person name="Grigoriev I.V."/>
        </authorList>
    </citation>
    <scope>NUCLEOTIDE SEQUENCE [LARGE SCALE GENOMIC DNA]</scope>
    <source>
        <strain evidence="3">PC15</strain>
    </source>
</reference>
<dbReference type="Gene3D" id="3.30.70.1060">
    <property type="entry name" value="Dimeric alpha+beta barrel"/>
    <property type="match status" value="1"/>
</dbReference>
<protein>
    <submittedName>
        <fullName evidence="2">Uncharacterized protein</fullName>
    </submittedName>
</protein>
<dbReference type="Proteomes" id="UP000027073">
    <property type="component" value="Unassembled WGS sequence"/>
</dbReference>
<dbReference type="PANTHER" id="PTHR33606">
    <property type="entry name" value="PROTEIN YCII"/>
    <property type="match status" value="1"/>
</dbReference>
<dbReference type="InterPro" id="IPR011008">
    <property type="entry name" value="Dimeric_a/b-barrel"/>
</dbReference>
<accession>A0A067NIW8</accession>
<dbReference type="SUPFAM" id="SSF54909">
    <property type="entry name" value="Dimeric alpha+beta barrel"/>
    <property type="match status" value="1"/>
</dbReference>
<dbReference type="HOGENOM" id="CLU_977021_0_0_1"/>
<proteinExistence type="predicted"/>
<dbReference type="EMBL" id="KL198008">
    <property type="protein sequence ID" value="KDQ27963.1"/>
    <property type="molecule type" value="Genomic_DNA"/>
</dbReference>
<dbReference type="InParanoid" id="A0A067NIW8"/>
<evidence type="ECO:0000313" key="3">
    <source>
        <dbReference type="Proteomes" id="UP000027073"/>
    </source>
</evidence>
<dbReference type="PANTHER" id="PTHR33606:SF3">
    <property type="entry name" value="PROTEIN YCII"/>
    <property type="match status" value="1"/>
</dbReference>
<evidence type="ECO:0000256" key="1">
    <source>
        <dbReference type="SAM" id="MobiDB-lite"/>
    </source>
</evidence>
<evidence type="ECO:0000313" key="2">
    <source>
        <dbReference type="EMBL" id="KDQ27963.1"/>
    </source>
</evidence>
<feature type="region of interest" description="Disordered" evidence="1">
    <location>
        <begin position="157"/>
        <end position="222"/>
    </location>
</feature>
<dbReference type="VEuPathDB" id="FungiDB:PLEOSDRAFT_1083882"/>
<dbReference type="InterPro" id="IPR051807">
    <property type="entry name" value="Sec-metab_biosynth-assoc"/>
</dbReference>
<dbReference type="AlphaFoldDB" id="A0A067NIW8"/>
<gene>
    <name evidence="2" type="ORF">PLEOSDRAFT_1083882</name>
</gene>
<name>A0A067NIW8_PLEO1</name>
<sequence length="285" mass="30765">MTDGEATQRRFAVRPKHLEKVTPLIQSRVIKVAGMTITPESIAEGAEKKPKGSLLIFEADSLEEVKQIIERDIYFTEKVCNFASYSQMQATIAFHCISENTLTLLSQGRISSIISDQSLYSLTSTEQYCNGPSTLLEVVIVVLVALVPPLPHIEMDCTRVPNPSITTNSPPRRSEISNVMHRKQSKNYGGATNSVASGEDDHGSSKNVKGGSHKNLGQSPAMSSVVAPSLATVAPPAPESPTADSPQLEMVLPILWEILPVSRAAKQSNANFINYALSSVPSPLP</sequence>
<feature type="compositionally biased region" description="Polar residues" evidence="1">
    <location>
        <begin position="161"/>
        <end position="171"/>
    </location>
</feature>